<dbReference type="Proteomes" id="UP000317303">
    <property type="component" value="Unassembled WGS sequence"/>
</dbReference>
<feature type="region of interest" description="Disordered" evidence="1">
    <location>
        <begin position="30"/>
        <end position="55"/>
    </location>
</feature>
<feature type="signal peptide" evidence="2">
    <location>
        <begin position="1"/>
        <end position="28"/>
    </location>
</feature>
<evidence type="ECO:0000256" key="2">
    <source>
        <dbReference type="SAM" id="SignalP"/>
    </source>
</evidence>
<keyword evidence="2" id="KW-0732">Signal</keyword>
<name>A0A660CJR5_9PSEU</name>
<feature type="region of interest" description="Disordered" evidence="1">
    <location>
        <begin position="94"/>
        <end position="113"/>
    </location>
</feature>
<dbReference type="OrthoDB" id="3708120at2"/>
<proteinExistence type="predicted"/>
<evidence type="ECO:0000256" key="1">
    <source>
        <dbReference type="SAM" id="MobiDB-lite"/>
    </source>
</evidence>
<reference evidence="3 4" key="1">
    <citation type="submission" date="2019-07" db="EMBL/GenBank/DDBJ databases">
        <title>R&amp;d 2014.</title>
        <authorList>
            <person name="Klenk H.-P."/>
        </authorList>
    </citation>
    <scope>NUCLEOTIDE SEQUENCE [LARGE SCALE GENOMIC DNA]</scope>
    <source>
        <strain evidence="3 4">DSM 43194</strain>
    </source>
</reference>
<feature type="chain" id="PRO_5024867509" evidence="2">
    <location>
        <begin position="29"/>
        <end position="153"/>
    </location>
</feature>
<evidence type="ECO:0000313" key="4">
    <source>
        <dbReference type="Proteomes" id="UP000317303"/>
    </source>
</evidence>
<gene>
    <name evidence="3" type="ORF">JD82_04564</name>
</gene>
<comment type="caution">
    <text evidence="3">The sequence shown here is derived from an EMBL/GenBank/DDBJ whole genome shotgun (WGS) entry which is preliminary data.</text>
</comment>
<dbReference type="RefSeq" id="WP_030531449.1">
    <property type="nucleotide sequence ID" value="NZ_JOIJ01000004.1"/>
</dbReference>
<accession>A0A660CJR5</accession>
<protein>
    <submittedName>
        <fullName evidence="3">Uncharacterized protein</fullName>
    </submittedName>
</protein>
<sequence length="153" mass="15734">MRHNVKRILVGMTGVVLVTVAGTGVAQAQPQAPAFQEPPQTKQLGGTGYAPPGGAWGPVSQSTDYVLGYPGTVIDYSYQSQSDASPIHATAKHYTNAQGSDPGPEAWSEFGAGTTGRSGPMVWGNAGAYPAMRFQSVNVLGAQVTWTAGAGVP</sequence>
<keyword evidence="4" id="KW-1185">Reference proteome</keyword>
<evidence type="ECO:0000313" key="3">
    <source>
        <dbReference type="EMBL" id="TWH22674.1"/>
    </source>
</evidence>
<dbReference type="AlphaFoldDB" id="A0A660CJR5"/>
<feature type="compositionally biased region" description="Low complexity" evidence="1">
    <location>
        <begin position="30"/>
        <end position="40"/>
    </location>
</feature>
<organism evidence="3 4">
    <name type="scientific">Prauserella rugosa</name>
    <dbReference type="NCBI Taxonomy" id="43354"/>
    <lineage>
        <taxon>Bacteria</taxon>
        <taxon>Bacillati</taxon>
        <taxon>Actinomycetota</taxon>
        <taxon>Actinomycetes</taxon>
        <taxon>Pseudonocardiales</taxon>
        <taxon>Pseudonocardiaceae</taxon>
        <taxon>Prauserella</taxon>
    </lineage>
</organism>
<dbReference type="EMBL" id="VLJV01000001">
    <property type="protein sequence ID" value="TWH22674.1"/>
    <property type="molecule type" value="Genomic_DNA"/>
</dbReference>